<dbReference type="InterPro" id="IPR016464">
    <property type="entry name" value="NADH_Ub_cplx-1_asu_su-2"/>
</dbReference>
<evidence type="ECO:0000256" key="7">
    <source>
        <dbReference type="ARBA" id="ARBA00022982"/>
    </source>
</evidence>
<dbReference type="PIRSF" id="PIRSF005822">
    <property type="entry name" value="NDUA2"/>
    <property type="match status" value="1"/>
</dbReference>
<dbReference type="PANTHER" id="PTHR12878">
    <property type="entry name" value="NADH-UBIQUINONE OXIDOREDUCTASE B8 SUBUNIT"/>
    <property type="match status" value="1"/>
</dbReference>
<feature type="domain" description="Ribosomal protein/NADH dehydrogenase" evidence="10">
    <location>
        <begin position="20"/>
        <end position="93"/>
    </location>
</feature>
<keyword evidence="8" id="KW-0496">Mitochondrion</keyword>
<dbReference type="SMART" id="SM00916">
    <property type="entry name" value="L51_S25_CI-B8"/>
    <property type="match status" value="1"/>
</dbReference>
<dbReference type="OrthoDB" id="10250268at2759"/>
<evidence type="ECO:0000313" key="12">
    <source>
        <dbReference type="Proteomes" id="UP000034841"/>
    </source>
</evidence>
<keyword evidence="9" id="KW-0472">Membrane</keyword>
<dbReference type="Pfam" id="PF05047">
    <property type="entry name" value="L51_S25_CI-B8"/>
    <property type="match status" value="1"/>
</dbReference>
<evidence type="ECO:0000259" key="10">
    <source>
        <dbReference type="SMART" id="SM00916"/>
    </source>
</evidence>
<keyword evidence="4" id="KW-0813">Transport</keyword>
<dbReference type="Gene3D" id="3.40.30.10">
    <property type="entry name" value="Glutaredoxin"/>
    <property type="match status" value="1"/>
</dbReference>
<keyword evidence="12" id="KW-1185">Reference proteome</keyword>
<evidence type="ECO:0000256" key="6">
    <source>
        <dbReference type="ARBA" id="ARBA00022792"/>
    </source>
</evidence>
<protein>
    <submittedName>
        <fullName evidence="11">NADH-ubiquinone oxidoreductase 10.5 kDa subunit</fullName>
    </submittedName>
</protein>
<evidence type="ECO:0000256" key="2">
    <source>
        <dbReference type="ARBA" id="ARBA00004443"/>
    </source>
</evidence>
<dbReference type="GO" id="GO:0005743">
    <property type="term" value="C:mitochondrial inner membrane"/>
    <property type="evidence" value="ECO:0007669"/>
    <property type="project" value="UniProtKB-SubCell"/>
</dbReference>
<dbReference type="AlphaFoldDB" id="A0A0F8AWK5"/>
<comment type="function">
    <text evidence="1">Accessory subunit of the mitochondrial membrane respiratory chain NADH dehydrogenase (Complex I), that is believed not to be involved in catalysis. Complex I functions in the transfer of electrons from NADH to the respiratory chain. The immediate electron acceptor for the enzyme is believed to be ubiquinone.</text>
</comment>
<evidence type="ECO:0000313" key="11">
    <source>
        <dbReference type="EMBL" id="KKF92321.1"/>
    </source>
</evidence>
<comment type="caution">
    <text evidence="11">The sequence shown here is derived from an EMBL/GenBank/DDBJ whole genome shotgun (WGS) entry which is preliminary data.</text>
</comment>
<dbReference type="Proteomes" id="UP000034841">
    <property type="component" value="Unassembled WGS sequence"/>
</dbReference>
<evidence type="ECO:0000256" key="8">
    <source>
        <dbReference type="ARBA" id="ARBA00023128"/>
    </source>
</evidence>
<evidence type="ECO:0000256" key="9">
    <source>
        <dbReference type="ARBA" id="ARBA00023136"/>
    </source>
</evidence>
<accession>A0A0F8AWK5</accession>
<dbReference type="InterPro" id="IPR036249">
    <property type="entry name" value="Thioredoxin-like_sf"/>
</dbReference>
<keyword evidence="11" id="KW-0830">Ubiquinone</keyword>
<keyword evidence="7" id="KW-0249">Electron transport</keyword>
<evidence type="ECO:0000256" key="3">
    <source>
        <dbReference type="ARBA" id="ARBA00008939"/>
    </source>
</evidence>
<keyword evidence="5" id="KW-0679">Respiratory chain</keyword>
<comment type="subcellular location">
    <subcellularLocation>
        <location evidence="2">Mitochondrion inner membrane</location>
        <topology evidence="2">Peripheral membrane protein</topology>
        <orientation evidence="2">Matrix side</orientation>
    </subcellularLocation>
</comment>
<proteinExistence type="inferred from homology"/>
<evidence type="ECO:0000256" key="4">
    <source>
        <dbReference type="ARBA" id="ARBA00022448"/>
    </source>
</evidence>
<organism evidence="11 12">
    <name type="scientific">Ceratocystis fimbriata f. sp. platani</name>
    <dbReference type="NCBI Taxonomy" id="88771"/>
    <lineage>
        <taxon>Eukaryota</taxon>
        <taxon>Fungi</taxon>
        <taxon>Dikarya</taxon>
        <taxon>Ascomycota</taxon>
        <taxon>Pezizomycotina</taxon>
        <taxon>Sordariomycetes</taxon>
        <taxon>Hypocreomycetidae</taxon>
        <taxon>Microascales</taxon>
        <taxon>Ceratocystidaceae</taxon>
        <taxon>Ceratocystis</taxon>
    </lineage>
</organism>
<keyword evidence="6" id="KW-0999">Mitochondrion inner membrane</keyword>
<dbReference type="InterPro" id="IPR007741">
    <property type="entry name" value="Ribosomal_mL43/mS25/NADH_DH"/>
</dbReference>
<reference evidence="11 12" key="1">
    <citation type="submission" date="2015-04" db="EMBL/GenBank/DDBJ databases">
        <title>Genome sequence of Ceratocystis platani, a major pathogen of plane trees.</title>
        <authorList>
            <person name="Belbahri L."/>
        </authorList>
    </citation>
    <scope>NUCLEOTIDE SEQUENCE [LARGE SCALE GENOMIC DNA]</scope>
    <source>
        <strain evidence="11 12">CFO</strain>
    </source>
</reference>
<name>A0A0F8AWK5_CERFI</name>
<dbReference type="PANTHER" id="PTHR12878:SF0">
    <property type="entry name" value="NADH DEHYDROGENASE [UBIQUINONE] 1 ALPHA SUBCOMPLEX SUBUNIT 2"/>
    <property type="match status" value="1"/>
</dbReference>
<dbReference type="EMBL" id="LBBL01000456">
    <property type="protein sequence ID" value="KKF92321.1"/>
    <property type="molecule type" value="Genomic_DNA"/>
</dbReference>
<dbReference type="SUPFAM" id="SSF52833">
    <property type="entry name" value="Thioredoxin-like"/>
    <property type="match status" value="1"/>
</dbReference>
<evidence type="ECO:0000256" key="1">
    <source>
        <dbReference type="ARBA" id="ARBA00003195"/>
    </source>
</evidence>
<evidence type="ECO:0000256" key="5">
    <source>
        <dbReference type="ARBA" id="ARBA00022660"/>
    </source>
</evidence>
<sequence length="93" mass="10217">MSGKYAFNTAVKELRFLFCNASDKGAATRTFLNRAYPTMKKNNPNTPILIREALGTSSRVFARYDLGVEKTQSLEGLSDKQIEDAVVGLVKAA</sequence>
<comment type="similarity">
    <text evidence="3">Belongs to the complex I NDUFA2 subunit family.</text>
</comment>
<gene>
    <name evidence="11" type="primary">nuo-10.5</name>
    <name evidence="11" type="ORF">CFO_g5321</name>
</gene>